<dbReference type="EMBL" id="CP077107">
    <property type="protein sequence ID" value="QXO95740.1"/>
    <property type="molecule type" value="Genomic_DNA"/>
</dbReference>
<evidence type="ECO:0000313" key="3">
    <source>
        <dbReference type="EMBL" id="QXO95740.1"/>
    </source>
</evidence>
<organism evidence="3 4">
    <name type="scientific">Methanospirillum hungatei</name>
    <dbReference type="NCBI Taxonomy" id="2203"/>
    <lineage>
        <taxon>Archaea</taxon>
        <taxon>Methanobacteriati</taxon>
        <taxon>Methanobacteriota</taxon>
        <taxon>Stenosarchaea group</taxon>
        <taxon>Methanomicrobia</taxon>
        <taxon>Methanomicrobiales</taxon>
        <taxon>Methanospirillaceae</taxon>
        <taxon>Methanospirillum</taxon>
    </lineage>
</organism>
<evidence type="ECO:0000256" key="1">
    <source>
        <dbReference type="SAM" id="Phobius"/>
    </source>
</evidence>
<dbReference type="AlphaFoldDB" id="A0A8F5ZFP6"/>
<feature type="transmembrane region" description="Helical" evidence="1">
    <location>
        <begin position="13"/>
        <end position="31"/>
    </location>
</feature>
<feature type="domain" description="Archaeal Type IV pilin N-terminal" evidence="2">
    <location>
        <begin position="4"/>
        <end position="77"/>
    </location>
</feature>
<dbReference type="OrthoDB" id="111971at2157"/>
<sequence>MKDDAVSSVVSEMLLITLVLILIPSVTITLMNQLPGERVPTVNIKMGPIDEGMVTMYHKGGDYLLQNDLMIVVHHRNTMNSESKGGIELNFHSLSNSKTIFDLGDSVDCNFASLQSGDQIQVISTKTVIFSGIVP</sequence>
<dbReference type="Proteomes" id="UP000694228">
    <property type="component" value="Chromosome"/>
</dbReference>
<name>A0A8F5ZFP6_METHU</name>
<dbReference type="Pfam" id="PF07790">
    <property type="entry name" value="Pilin_N"/>
    <property type="match status" value="1"/>
</dbReference>
<protein>
    <submittedName>
        <fullName evidence="3">Type IV pilin</fullName>
    </submittedName>
</protein>
<keyword evidence="1" id="KW-1133">Transmembrane helix</keyword>
<proteinExistence type="predicted"/>
<keyword evidence="1" id="KW-0472">Membrane</keyword>
<evidence type="ECO:0000259" key="2">
    <source>
        <dbReference type="Pfam" id="PF07790"/>
    </source>
</evidence>
<keyword evidence="1" id="KW-0812">Transmembrane</keyword>
<accession>A0A8F5ZFP6</accession>
<reference evidence="3 4" key="1">
    <citation type="submission" date="2021-06" db="EMBL/GenBank/DDBJ databases">
        <title>Complete genome sequence of the secondary alcohol utilizing methanogen Methanospirillum hungatei strain GP1.</title>
        <authorList>
            <person name="Day L.A."/>
            <person name="Costa K.C."/>
        </authorList>
    </citation>
    <scope>NUCLEOTIDE SEQUENCE [LARGE SCALE GENOMIC DNA]</scope>
    <source>
        <strain evidence="3 4">GP1</strain>
    </source>
</reference>
<dbReference type="InterPro" id="IPR012859">
    <property type="entry name" value="Pilin_N_archaeal"/>
</dbReference>
<evidence type="ECO:0000313" key="4">
    <source>
        <dbReference type="Proteomes" id="UP000694228"/>
    </source>
</evidence>
<gene>
    <name evidence="3" type="ORF">KSK55_04925</name>
</gene>